<dbReference type="InterPro" id="IPR014717">
    <property type="entry name" value="Transl_elong_EF1B/ribsomal_bS6"/>
</dbReference>
<dbReference type="GO" id="GO:0006412">
    <property type="term" value="P:translation"/>
    <property type="evidence" value="ECO:0007669"/>
    <property type="project" value="UniProtKB-UniRule"/>
</dbReference>
<protein>
    <recommendedName>
        <fullName evidence="5 6">Small ribosomal subunit protein bS6</fullName>
    </recommendedName>
</protein>
<dbReference type="InterPro" id="IPR000529">
    <property type="entry name" value="Ribosomal_bS6"/>
</dbReference>
<feature type="region of interest" description="Disordered" evidence="7">
    <location>
        <begin position="99"/>
        <end position="167"/>
    </location>
</feature>
<dbReference type="NCBIfam" id="TIGR00166">
    <property type="entry name" value="S6"/>
    <property type="match status" value="1"/>
</dbReference>
<evidence type="ECO:0000313" key="9">
    <source>
        <dbReference type="Proteomes" id="UP000324996"/>
    </source>
</evidence>
<comment type="function">
    <text evidence="4 6">Binds together with bS18 to 16S ribosomal RNA.</text>
</comment>
<name>A0A5A7N5E3_9PROT</name>
<feature type="compositionally biased region" description="Basic and acidic residues" evidence="7">
    <location>
        <begin position="106"/>
        <end position="138"/>
    </location>
</feature>
<dbReference type="AlphaFoldDB" id="A0A5A7N5E3"/>
<dbReference type="InterPro" id="IPR020814">
    <property type="entry name" value="Ribosomal_S6_plastid/chlpt"/>
</dbReference>
<proteinExistence type="inferred from homology"/>
<reference evidence="8 9" key="1">
    <citation type="submission" date="2019-09" db="EMBL/GenBank/DDBJ databases">
        <title>NBRP : Genome information of microbial organism related human and environment.</title>
        <authorList>
            <person name="Hattori M."/>
            <person name="Oshima K."/>
            <person name="Inaba H."/>
            <person name="Suda W."/>
            <person name="Sakamoto M."/>
            <person name="Iino T."/>
            <person name="Kitahara M."/>
            <person name="Oshida Y."/>
            <person name="Iida T."/>
            <person name="Kudo T."/>
            <person name="Itoh T."/>
            <person name="Ohkuma M."/>
        </authorList>
    </citation>
    <scope>NUCLEOTIDE SEQUENCE [LARGE SCALE GENOMIC DNA]</scope>
    <source>
        <strain evidence="8 9">Q-1</strain>
    </source>
</reference>
<dbReference type="PANTHER" id="PTHR21011:SF1">
    <property type="entry name" value="SMALL RIBOSOMAL SUBUNIT PROTEIN BS6M"/>
    <property type="match status" value="1"/>
</dbReference>
<dbReference type="GO" id="GO:0070181">
    <property type="term" value="F:small ribosomal subunit rRNA binding"/>
    <property type="evidence" value="ECO:0007669"/>
    <property type="project" value="TreeGrafter"/>
</dbReference>
<dbReference type="EMBL" id="BKCN01000002">
    <property type="protein sequence ID" value="GER02875.1"/>
    <property type="molecule type" value="Genomic_DNA"/>
</dbReference>
<evidence type="ECO:0000256" key="3">
    <source>
        <dbReference type="ARBA" id="ARBA00023274"/>
    </source>
</evidence>
<dbReference type="InterPro" id="IPR035980">
    <property type="entry name" value="Ribosomal_bS6_sf"/>
</dbReference>
<dbReference type="GO" id="GO:0022627">
    <property type="term" value="C:cytosolic small ribosomal subunit"/>
    <property type="evidence" value="ECO:0007669"/>
    <property type="project" value="TreeGrafter"/>
</dbReference>
<keyword evidence="2 6" id="KW-0689">Ribosomal protein</keyword>
<comment type="similarity">
    <text evidence="1 6">Belongs to the bacterial ribosomal protein bS6 family.</text>
</comment>
<dbReference type="HAMAP" id="MF_00360">
    <property type="entry name" value="Ribosomal_bS6"/>
    <property type="match status" value="1"/>
</dbReference>
<evidence type="ECO:0000256" key="1">
    <source>
        <dbReference type="ARBA" id="ARBA00009512"/>
    </source>
</evidence>
<organism evidence="8 9">
    <name type="scientific">Iodidimonas nitroreducens</name>
    <dbReference type="NCBI Taxonomy" id="1236968"/>
    <lineage>
        <taxon>Bacteria</taxon>
        <taxon>Pseudomonadati</taxon>
        <taxon>Pseudomonadota</taxon>
        <taxon>Alphaproteobacteria</taxon>
        <taxon>Iodidimonadales</taxon>
        <taxon>Iodidimonadaceae</taxon>
        <taxon>Iodidimonas</taxon>
    </lineage>
</organism>
<evidence type="ECO:0000256" key="5">
    <source>
        <dbReference type="ARBA" id="ARBA00035294"/>
    </source>
</evidence>
<dbReference type="PANTHER" id="PTHR21011">
    <property type="entry name" value="MITOCHONDRIAL 28S RIBOSOMAL PROTEIN S6"/>
    <property type="match status" value="1"/>
</dbReference>
<keyword evidence="3 6" id="KW-0687">Ribonucleoprotein</keyword>
<dbReference type="GO" id="GO:0003735">
    <property type="term" value="F:structural constituent of ribosome"/>
    <property type="evidence" value="ECO:0007669"/>
    <property type="project" value="InterPro"/>
</dbReference>
<evidence type="ECO:0000256" key="6">
    <source>
        <dbReference type="HAMAP-Rule" id="MF_00360"/>
    </source>
</evidence>
<evidence type="ECO:0000313" key="8">
    <source>
        <dbReference type="EMBL" id="GER02875.1"/>
    </source>
</evidence>
<evidence type="ECO:0000256" key="2">
    <source>
        <dbReference type="ARBA" id="ARBA00022980"/>
    </source>
</evidence>
<keyword evidence="6" id="KW-0694">RNA-binding</keyword>
<sequence length="167" mass="18790">MPKYEHIFIARQDVSTAQVETLTGELTKIVEDLDGRVVKNEYWGLRPLAYRVKKNRKGHYVLLNIDAPYPAVAEMERQAGINEDIIRFMTIRVDDLEEGPSIFLRSKPERSDRRGGRDGGGRDGGGREGGRDGARDGGRPGGYRDGGRDGGREGGRDGQREYRERRD</sequence>
<comment type="caution">
    <text evidence="8">The sequence shown here is derived from an EMBL/GenBank/DDBJ whole genome shotgun (WGS) entry which is preliminary data.</text>
</comment>
<dbReference type="CDD" id="cd00473">
    <property type="entry name" value="bS6"/>
    <property type="match status" value="1"/>
</dbReference>
<evidence type="ECO:0000256" key="4">
    <source>
        <dbReference type="ARBA" id="ARBA00035104"/>
    </source>
</evidence>
<feature type="compositionally biased region" description="Basic and acidic residues" evidence="7">
    <location>
        <begin position="145"/>
        <end position="167"/>
    </location>
</feature>
<dbReference type="Gene3D" id="3.30.70.60">
    <property type="match status" value="1"/>
</dbReference>
<evidence type="ECO:0000256" key="7">
    <source>
        <dbReference type="SAM" id="MobiDB-lite"/>
    </source>
</evidence>
<gene>
    <name evidence="6" type="primary">rpsF</name>
    <name evidence="8" type="ORF">JCM17846_05570</name>
</gene>
<dbReference type="Proteomes" id="UP000324996">
    <property type="component" value="Unassembled WGS sequence"/>
</dbReference>
<accession>A0A5A7N5E3</accession>
<keyword evidence="6" id="KW-0699">rRNA-binding</keyword>
<dbReference type="Pfam" id="PF01250">
    <property type="entry name" value="Ribosomal_S6"/>
    <property type="match status" value="1"/>
</dbReference>
<dbReference type="RefSeq" id="WP_042086261.1">
    <property type="nucleotide sequence ID" value="NZ_BKCN01000002.1"/>
</dbReference>
<keyword evidence="9" id="KW-1185">Reference proteome</keyword>
<dbReference type="SUPFAM" id="SSF54995">
    <property type="entry name" value="Ribosomal protein S6"/>
    <property type="match status" value="1"/>
</dbReference>